<feature type="non-terminal residue" evidence="2">
    <location>
        <position position="1"/>
    </location>
</feature>
<keyword evidence="3" id="KW-1185">Reference proteome</keyword>
<comment type="caution">
    <text evidence="2">The sequence shown here is derived from an EMBL/GenBank/DDBJ whole genome shotgun (WGS) entry which is preliminary data.</text>
</comment>
<reference evidence="2" key="1">
    <citation type="journal article" date="2022" name="Int. J. Mol. Sci.">
        <title>Draft Genome of Tanacetum Coccineum: Genomic Comparison of Closely Related Tanacetum-Family Plants.</title>
        <authorList>
            <person name="Yamashiro T."/>
            <person name="Shiraishi A."/>
            <person name="Nakayama K."/>
            <person name="Satake H."/>
        </authorList>
    </citation>
    <scope>NUCLEOTIDE SEQUENCE</scope>
</reference>
<organism evidence="2 3">
    <name type="scientific">Tanacetum coccineum</name>
    <dbReference type="NCBI Taxonomy" id="301880"/>
    <lineage>
        <taxon>Eukaryota</taxon>
        <taxon>Viridiplantae</taxon>
        <taxon>Streptophyta</taxon>
        <taxon>Embryophyta</taxon>
        <taxon>Tracheophyta</taxon>
        <taxon>Spermatophyta</taxon>
        <taxon>Magnoliopsida</taxon>
        <taxon>eudicotyledons</taxon>
        <taxon>Gunneridae</taxon>
        <taxon>Pentapetalae</taxon>
        <taxon>asterids</taxon>
        <taxon>campanulids</taxon>
        <taxon>Asterales</taxon>
        <taxon>Asteraceae</taxon>
        <taxon>Asteroideae</taxon>
        <taxon>Anthemideae</taxon>
        <taxon>Anthemidinae</taxon>
        <taxon>Tanacetum</taxon>
    </lineage>
</organism>
<dbReference type="EMBL" id="BQNB010018494">
    <property type="protein sequence ID" value="GJT75041.1"/>
    <property type="molecule type" value="Genomic_DNA"/>
</dbReference>
<gene>
    <name evidence="2" type="ORF">Tco_1041766</name>
</gene>
<evidence type="ECO:0000313" key="3">
    <source>
        <dbReference type="Proteomes" id="UP001151760"/>
    </source>
</evidence>
<protein>
    <submittedName>
        <fullName evidence="2">Uncharacterized protein</fullName>
    </submittedName>
</protein>
<reference evidence="2" key="2">
    <citation type="submission" date="2022-01" db="EMBL/GenBank/DDBJ databases">
        <authorList>
            <person name="Yamashiro T."/>
            <person name="Shiraishi A."/>
            <person name="Satake H."/>
            <person name="Nakayama K."/>
        </authorList>
    </citation>
    <scope>NUCLEOTIDE SEQUENCE</scope>
</reference>
<evidence type="ECO:0000256" key="1">
    <source>
        <dbReference type="SAM" id="MobiDB-lite"/>
    </source>
</evidence>
<name>A0ABQ5GIJ9_9ASTR</name>
<proteinExistence type="predicted"/>
<accession>A0ABQ5GIJ9</accession>
<feature type="region of interest" description="Disordered" evidence="1">
    <location>
        <begin position="1"/>
        <end position="22"/>
    </location>
</feature>
<dbReference type="Proteomes" id="UP001151760">
    <property type="component" value="Unassembled WGS sequence"/>
</dbReference>
<evidence type="ECO:0000313" key="2">
    <source>
        <dbReference type="EMBL" id="GJT75041.1"/>
    </source>
</evidence>
<sequence length="145" mass="16016">MYDTDDDASISGKSCEHFGWDWPEKDSPGTEVAGEVVFYPPVHEDVAEEVIKMANDQAEALCDQEVTDECLDDEHVEERRPSKRIRSKSYVVPTGRVKVPAGRYVVPTGKDNVIVSAGRSKVIPASRTILVLVVLCLLRVDSIVS</sequence>